<dbReference type="SFLD" id="SFLDG01129">
    <property type="entry name" value="C1.5:_HAD__Beta-PGM__Phosphata"/>
    <property type="match status" value="1"/>
</dbReference>
<dbReference type="Pfam" id="PF13419">
    <property type="entry name" value="HAD_2"/>
    <property type="match status" value="1"/>
</dbReference>
<dbReference type="InterPro" id="IPR023214">
    <property type="entry name" value="HAD_sf"/>
</dbReference>
<dbReference type="CDD" id="cd07505">
    <property type="entry name" value="HAD_BPGM-like"/>
    <property type="match status" value="1"/>
</dbReference>
<dbReference type="NCBIfam" id="TIGR01509">
    <property type="entry name" value="HAD-SF-IA-v3"/>
    <property type="match status" value="1"/>
</dbReference>
<dbReference type="InterPro" id="IPR036412">
    <property type="entry name" value="HAD-like_sf"/>
</dbReference>
<dbReference type="PRINTS" id="PR00413">
    <property type="entry name" value="HADHALOGNASE"/>
</dbReference>
<dbReference type="PANTHER" id="PTHR18901">
    <property type="entry name" value="2-DEOXYGLUCOSE-6-PHOSPHATE PHOSPHATASE 2"/>
    <property type="match status" value="1"/>
</dbReference>
<sequence length="262" mass="27527">MISESAASPSRSSIQPSTSLADPPLPVDATVRPAGHPGSGLSAALWDFDGTLADTEPIWIAAEFELIPRLGGQWSHEHAHKLVGRSLLESAGYMADVIGRDDLRPEWIVDQLLQVVIDFCRRGPIPWCPGARELLESLRLAGVPCALVSASYRSLLDVIIEQLPAGSFAASVAGDEVSRGKPDPEPYLTACGKLGVQAQDCVAFEDSPPGARSAGDAGATVVVIENVVPVPAAPNQVRVSSLAELDAAAVFGLLRRDGDDAH</sequence>
<dbReference type="AlphaFoldDB" id="A0A516Q013"/>
<dbReference type="Gene3D" id="3.40.50.1000">
    <property type="entry name" value="HAD superfamily/HAD-like"/>
    <property type="match status" value="1"/>
</dbReference>
<dbReference type="SUPFAM" id="SSF56784">
    <property type="entry name" value="HAD-like"/>
    <property type="match status" value="1"/>
</dbReference>
<dbReference type="Gene3D" id="1.10.150.240">
    <property type="entry name" value="Putative phosphatase, domain 2"/>
    <property type="match status" value="1"/>
</dbReference>
<dbReference type="OrthoDB" id="9797743at2"/>
<evidence type="ECO:0000256" key="1">
    <source>
        <dbReference type="SAM" id="MobiDB-lite"/>
    </source>
</evidence>
<reference evidence="2 3" key="1">
    <citation type="submission" date="2019-07" db="EMBL/GenBank/DDBJ databases">
        <title>Microlunatus dokdonensis sp. nov. isolated from the rhizospheric soil of the wild plant Elymus tsukushiensis.</title>
        <authorList>
            <person name="Ghim S.-Y."/>
            <person name="Hwang Y.-J."/>
            <person name="Son J.-S."/>
            <person name="Shin J.-H."/>
        </authorList>
    </citation>
    <scope>NUCLEOTIDE SEQUENCE [LARGE SCALE GENOMIC DNA]</scope>
    <source>
        <strain evidence="2 3">KUDC0627</strain>
    </source>
</reference>
<keyword evidence="3" id="KW-1185">Reference proteome</keyword>
<name>A0A516Q013_9ACTN</name>
<dbReference type="SFLD" id="SFLDS00003">
    <property type="entry name" value="Haloacid_Dehalogenase"/>
    <property type="match status" value="1"/>
</dbReference>
<gene>
    <name evidence="2" type="ORF">FOE78_13380</name>
</gene>
<proteinExistence type="predicted"/>
<dbReference type="RefSeq" id="WP_143986728.1">
    <property type="nucleotide sequence ID" value="NZ_CP041692.1"/>
</dbReference>
<dbReference type="InterPro" id="IPR006439">
    <property type="entry name" value="HAD-SF_hydro_IA"/>
</dbReference>
<feature type="region of interest" description="Disordered" evidence="1">
    <location>
        <begin position="1"/>
        <end position="33"/>
    </location>
</feature>
<dbReference type="PANTHER" id="PTHR18901:SF38">
    <property type="entry name" value="PSEUDOURIDINE-5'-PHOSPHATASE"/>
    <property type="match status" value="1"/>
</dbReference>
<dbReference type="KEGG" id="mik:FOE78_13380"/>
<evidence type="ECO:0000313" key="3">
    <source>
        <dbReference type="Proteomes" id="UP000319263"/>
    </source>
</evidence>
<organism evidence="2 3">
    <name type="scientific">Microlunatus elymi</name>
    <dbReference type="NCBI Taxonomy" id="2596828"/>
    <lineage>
        <taxon>Bacteria</taxon>
        <taxon>Bacillati</taxon>
        <taxon>Actinomycetota</taxon>
        <taxon>Actinomycetes</taxon>
        <taxon>Propionibacteriales</taxon>
        <taxon>Propionibacteriaceae</taxon>
        <taxon>Microlunatus</taxon>
    </lineage>
</organism>
<feature type="compositionally biased region" description="Low complexity" evidence="1">
    <location>
        <begin position="1"/>
        <end position="19"/>
    </location>
</feature>
<dbReference type="InterPro" id="IPR023198">
    <property type="entry name" value="PGP-like_dom2"/>
</dbReference>
<dbReference type="EMBL" id="CP041692">
    <property type="protein sequence ID" value="QDP96766.1"/>
    <property type="molecule type" value="Genomic_DNA"/>
</dbReference>
<dbReference type="InterPro" id="IPR041492">
    <property type="entry name" value="HAD_2"/>
</dbReference>
<protein>
    <submittedName>
        <fullName evidence="2">HAD family phosphatase</fullName>
    </submittedName>
</protein>
<dbReference type="Proteomes" id="UP000319263">
    <property type="component" value="Chromosome"/>
</dbReference>
<evidence type="ECO:0000313" key="2">
    <source>
        <dbReference type="EMBL" id="QDP96766.1"/>
    </source>
</evidence>
<accession>A0A516Q013</accession>